<evidence type="ECO:0000256" key="1">
    <source>
        <dbReference type="SAM" id="Phobius"/>
    </source>
</evidence>
<feature type="transmembrane region" description="Helical" evidence="1">
    <location>
        <begin position="24"/>
        <end position="41"/>
    </location>
</feature>
<feature type="transmembrane region" description="Helical" evidence="1">
    <location>
        <begin position="315"/>
        <end position="334"/>
    </location>
</feature>
<dbReference type="AlphaFoldDB" id="A0A2N3IEL5"/>
<feature type="transmembrane region" description="Helical" evidence="1">
    <location>
        <begin position="162"/>
        <end position="181"/>
    </location>
</feature>
<feature type="transmembrane region" description="Helical" evidence="1">
    <location>
        <begin position="53"/>
        <end position="74"/>
    </location>
</feature>
<dbReference type="Proteomes" id="UP000233618">
    <property type="component" value="Unassembled WGS sequence"/>
</dbReference>
<protein>
    <recommendedName>
        <fullName evidence="4">O-antigen ligase domain-containing protein</fullName>
    </recommendedName>
</protein>
<evidence type="ECO:0000313" key="2">
    <source>
        <dbReference type="EMBL" id="PKQ68747.1"/>
    </source>
</evidence>
<evidence type="ECO:0000313" key="3">
    <source>
        <dbReference type="Proteomes" id="UP000233618"/>
    </source>
</evidence>
<gene>
    <name evidence="2" type="ORF">BZG01_03250</name>
</gene>
<proteinExistence type="predicted"/>
<keyword evidence="1" id="KW-1133">Transmembrane helix</keyword>
<reference evidence="2 3" key="1">
    <citation type="journal article" date="2017" name="Front. Microbiol.">
        <title>Labilibaculum manganireducens gen. nov., sp. nov. and Labilibaculum filiforme sp. nov., Novel Bacteroidetes Isolated from Subsurface Sediments of the Baltic Sea.</title>
        <authorList>
            <person name="Vandieken V."/>
            <person name="Marshall I.P."/>
            <person name="Niemann H."/>
            <person name="Engelen B."/>
            <person name="Cypionka H."/>
        </authorList>
    </citation>
    <scope>NUCLEOTIDE SEQUENCE [LARGE SCALE GENOMIC DNA]</scope>
    <source>
        <strain evidence="2 3">59.10-2M</strain>
    </source>
</reference>
<feature type="transmembrane region" description="Helical" evidence="1">
    <location>
        <begin position="354"/>
        <end position="375"/>
    </location>
</feature>
<organism evidence="2 3">
    <name type="scientific">Labilibaculum manganireducens</name>
    <dbReference type="NCBI Taxonomy" id="1940525"/>
    <lineage>
        <taxon>Bacteria</taxon>
        <taxon>Pseudomonadati</taxon>
        <taxon>Bacteroidota</taxon>
        <taxon>Bacteroidia</taxon>
        <taxon>Marinilabiliales</taxon>
        <taxon>Marinifilaceae</taxon>
        <taxon>Labilibaculum</taxon>
    </lineage>
</organism>
<feature type="transmembrane region" description="Helical" evidence="1">
    <location>
        <begin position="193"/>
        <end position="226"/>
    </location>
</feature>
<feature type="transmembrane region" description="Helical" evidence="1">
    <location>
        <begin position="232"/>
        <end position="255"/>
    </location>
</feature>
<keyword evidence="3" id="KW-1185">Reference proteome</keyword>
<dbReference type="RefSeq" id="WP_101308396.1">
    <property type="nucleotide sequence ID" value="NZ_MVDE01000003.1"/>
</dbReference>
<keyword evidence="1" id="KW-0812">Transmembrane</keyword>
<comment type="caution">
    <text evidence="2">The sequence shown here is derived from an EMBL/GenBank/DDBJ whole genome shotgun (WGS) entry which is preliminary data.</text>
</comment>
<dbReference type="EMBL" id="MVDE01000003">
    <property type="protein sequence ID" value="PKQ68747.1"/>
    <property type="molecule type" value="Genomic_DNA"/>
</dbReference>
<keyword evidence="1" id="KW-0472">Membrane</keyword>
<feature type="transmembrane region" description="Helical" evidence="1">
    <location>
        <begin position="110"/>
        <end position="128"/>
    </location>
</feature>
<name>A0A2N3IEL5_9BACT</name>
<evidence type="ECO:0008006" key="4">
    <source>
        <dbReference type="Google" id="ProtNLM"/>
    </source>
</evidence>
<accession>A0A2N3IEL5</accession>
<feature type="transmembrane region" description="Helical" evidence="1">
    <location>
        <begin position="86"/>
        <end position="103"/>
    </location>
</feature>
<sequence length="388" mass="45059">MDNLTKYAYVLFIGSCIFDPANKLLGLKMPLFILIMILLFLQRGRIIFEKKILIYVLVFSLLLPLLSITLSVIFSYDKLDISNGIFWIKPFLFLFLTFSLYNIKIDVVKILFEVLSVLSGIIVFVFLLCKLFDLNTSALYLFGNKYGIFTIQDRSFGSLKLFSMYFHTSPLIVFATTFYGYKFIEERKKRDLLFLLLNVLGLFLSGTRNNMFMSIFSIALVFLYYGSRKIKLGILLACFSSLLFLVNSGVISELLSKKEVSNQTKLAYIPDYVKVFDDVNNLIFGQGLGSRFYVNVHSDWVDNTELSYFELLRRFGIIIGFVYILMLFIPFVYINKRTAWILCSYFCYLIMINTNPFFFSSNGMLLLSIVLVYLVKNHQKLPYEFTHS</sequence>